<sequence>MSFSEFDIAAYVVYVGDAYTDVLQKKQWVFVTDGSTQHSGEISNSLLAISFSTPFMDDSSVSHISHNLVGSVVGFCNLIKRAKDATNEMWVAETTENSVYFINAEAAYSSHLKTRSAHIQTWAKLYSSKSVIHELRQRVLFIIGACKSPSC</sequence>
<dbReference type="SUPFAM" id="SSF50249">
    <property type="entry name" value="Nucleic acid-binding proteins"/>
    <property type="match status" value="1"/>
</dbReference>
<dbReference type="InterPro" id="IPR015525">
    <property type="entry name" value="BRCA2"/>
</dbReference>
<dbReference type="GO" id="GO:0000724">
    <property type="term" value="P:double-strand break repair via homologous recombination"/>
    <property type="evidence" value="ECO:0007669"/>
    <property type="project" value="InterPro"/>
</dbReference>
<reference evidence="2" key="1">
    <citation type="journal article" date="2016" name="Proc. Natl. Acad. Sci. U.S.A.">
        <title>Chromosome-level assembly of Arabidopsis thaliana Ler reveals the extent of translocation and inversion polymorphisms.</title>
        <authorList>
            <person name="Zapata L."/>
            <person name="Ding J."/>
            <person name="Willing E.M."/>
            <person name="Hartwig B."/>
            <person name="Bezdan D."/>
            <person name="Jiao W.B."/>
            <person name="Patel V."/>
            <person name="Velikkakam James G."/>
            <person name="Koornneef M."/>
            <person name="Ossowski S."/>
            <person name="Schneeberger K."/>
        </authorList>
    </citation>
    <scope>NUCLEOTIDE SEQUENCE [LARGE SCALE GENOMIC DNA]</scope>
    <source>
        <strain evidence="2">cv. Landsberg erecta</strain>
    </source>
</reference>
<evidence type="ECO:0000313" key="1">
    <source>
        <dbReference type="EMBL" id="OAO95823.1"/>
    </source>
</evidence>
<evidence type="ECO:0000313" key="2">
    <source>
        <dbReference type="Proteomes" id="UP000078284"/>
    </source>
</evidence>
<gene>
    <name evidence="1" type="ordered locus">AXX17_At5g00700</name>
</gene>
<dbReference type="Proteomes" id="UP000078284">
    <property type="component" value="Chromosome 5"/>
</dbReference>
<dbReference type="AlphaFoldDB" id="A0A178UQ87"/>
<dbReference type="EMBL" id="LUHQ01000005">
    <property type="protein sequence ID" value="OAO95823.1"/>
    <property type="molecule type" value="Genomic_DNA"/>
</dbReference>
<name>A0A178UQ87_ARATH</name>
<organism evidence="1 2">
    <name type="scientific">Arabidopsis thaliana</name>
    <name type="common">Mouse-ear cress</name>
    <dbReference type="NCBI Taxonomy" id="3702"/>
    <lineage>
        <taxon>Eukaryota</taxon>
        <taxon>Viridiplantae</taxon>
        <taxon>Streptophyta</taxon>
        <taxon>Embryophyta</taxon>
        <taxon>Tracheophyta</taxon>
        <taxon>Spermatophyta</taxon>
        <taxon>Magnoliopsida</taxon>
        <taxon>eudicotyledons</taxon>
        <taxon>Gunneridae</taxon>
        <taxon>Pentapetalae</taxon>
        <taxon>rosids</taxon>
        <taxon>malvids</taxon>
        <taxon>Brassicales</taxon>
        <taxon>Brassicaceae</taxon>
        <taxon>Camelineae</taxon>
        <taxon>Arabidopsis</taxon>
    </lineage>
</organism>
<dbReference type="PANTHER" id="PTHR11289">
    <property type="entry name" value="BREAST CANCER TYPE 2 SUSCEPTIBILITY PROTEIN BRCA2"/>
    <property type="match status" value="1"/>
</dbReference>
<dbReference type="Gene3D" id="2.40.50.140">
    <property type="entry name" value="Nucleic acid-binding proteins"/>
    <property type="match status" value="1"/>
</dbReference>
<comment type="caution">
    <text evidence="1">The sequence shown here is derived from an EMBL/GenBank/DDBJ whole genome shotgun (WGS) entry which is preliminary data.</text>
</comment>
<proteinExistence type="predicted"/>
<dbReference type="PANTHER" id="PTHR11289:SF0">
    <property type="entry name" value="BREAST CANCER TYPE 2 SUSCEPTIBILITY PROTEIN"/>
    <property type="match status" value="1"/>
</dbReference>
<accession>A0A178UQ87</accession>
<dbReference type="ExpressionAtlas" id="A0A178UQ87">
    <property type="expression patterns" value="baseline and differential"/>
</dbReference>
<dbReference type="InterPro" id="IPR012340">
    <property type="entry name" value="NA-bd_OB-fold"/>
</dbReference>
<protein>
    <submittedName>
        <fullName evidence="1">BRCA2B</fullName>
    </submittedName>
</protein>